<evidence type="ECO:0000256" key="5">
    <source>
        <dbReference type="PROSITE-ProRule" id="PRU01248"/>
    </source>
</evidence>
<evidence type="ECO:0000256" key="2">
    <source>
        <dbReference type="ARBA" id="ARBA00022908"/>
    </source>
</evidence>
<accession>A1UDJ9</accession>
<evidence type="ECO:0000259" key="7">
    <source>
        <dbReference type="PROSITE" id="PS51900"/>
    </source>
</evidence>
<reference evidence="9" key="2">
    <citation type="submission" date="2006-12" db="EMBL/GenBank/DDBJ databases">
        <title>Complete sequence of plasmid pMKMS02 of Mycobacterium sp. KMS.</title>
        <authorList>
            <consortium name="US DOE Joint Genome Institute"/>
            <person name="Copeland A."/>
            <person name="Lucas S."/>
            <person name="Lapidus A."/>
            <person name="Barry K."/>
            <person name="Detter J.C."/>
            <person name="Glavina del Rio T."/>
            <person name="Hammon N."/>
            <person name="Israni S."/>
            <person name="Dalin E."/>
            <person name="Tice H."/>
            <person name="Pitluck S."/>
            <person name="Kiss H."/>
            <person name="Brettin T."/>
            <person name="Bruce D."/>
            <person name="Han C."/>
            <person name="Tapia R."/>
            <person name="Gilna P."/>
            <person name="Schmutz J."/>
            <person name="Larimer F."/>
            <person name="Land M."/>
            <person name="Hauser L."/>
            <person name="Kyrpides N."/>
            <person name="Mikhailova N."/>
            <person name="Miller C.D."/>
            <person name="Richardson P."/>
        </authorList>
    </citation>
    <scope>NUCLEOTIDE SEQUENCE [LARGE SCALE GENOMIC DNA]</scope>
    <source>
        <strain evidence="9">KMS</strain>
        <plasmid evidence="9">pMKMS02</plasmid>
    </source>
</reference>
<dbReference type="InterPro" id="IPR010998">
    <property type="entry name" value="Integrase_recombinase_N"/>
</dbReference>
<gene>
    <name evidence="8" type="ordered locus">Mkms_1704</name>
    <name evidence="9" type="ordered locus">Mkms_5980</name>
</gene>
<evidence type="ECO:0000313" key="8">
    <source>
        <dbReference type="EMBL" id="ABL90907.1"/>
    </source>
</evidence>
<dbReference type="PANTHER" id="PTHR30349">
    <property type="entry name" value="PHAGE INTEGRASE-RELATED"/>
    <property type="match status" value="1"/>
</dbReference>
<dbReference type="AlphaFoldDB" id="A1UDJ9"/>
<dbReference type="InterPro" id="IPR011010">
    <property type="entry name" value="DNA_brk_join_enz"/>
</dbReference>
<sequence length="364" mass="40844">MVSPISSGESWTVLGDDDAPVAPIERYLRYLTDIERSPNTIKAYAHDLKDWFTFLAGRGPDWTAVQLEDVGAFVSWLRLPMALRQSGIVMLPTMEHHCGEATVNRKLSALAAFYTYAARDGVAVGELLTTWQVGGSRGGWKPFLHHVSNRMPRSRRMVTLKTAKKLPRILTPVEAQAVLDSCDRLRDRFLLAVLYDTGMRVGEALGLRHSDIAAAECEITIRRRDNDNGARAKSVSSRTVPVSPELIRLYADYLHDEYGDLDSDYVFVNLWGRPHGHPWTYAAVYDLVRRLRRRTGIDFDPHWLRHTAATRMLRDGIGLEVVAKLLGHANVTTTAATYGHLTVEDARKVLQQAGWFDGSGQVHL</sequence>
<reference evidence="8" key="1">
    <citation type="submission" date="2006-12" db="EMBL/GenBank/DDBJ databases">
        <title>Complete sequence of chromosome of Mycobacterium sp. KMS.</title>
        <authorList>
            <consortium name="US DOE Joint Genome Institute"/>
            <person name="Copeland A."/>
            <person name="Lucas S."/>
            <person name="Lapidus A."/>
            <person name="Barry K."/>
            <person name="Detter J.C."/>
            <person name="Glavina del Rio T."/>
            <person name="Hammon N."/>
            <person name="Israni S."/>
            <person name="Dalin E."/>
            <person name="Tice H."/>
            <person name="Pitluck S."/>
            <person name="Kiss H."/>
            <person name="Brettin T."/>
            <person name="Bruce D."/>
            <person name="Han C."/>
            <person name="Tapia R."/>
            <person name="Gilna P."/>
            <person name="Schmutz J."/>
            <person name="Larimer F."/>
            <person name="Land M."/>
            <person name="Hauser L."/>
            <person name="Kyrpides N."/>
            <person name="Mikhailova N."/>
            <person name="Miller C.D."/>
            <person name="Richardson P."/>
        </authorList>
    </citation>
    <scope>NUCLEOTIDE SEQUENCE [LARGE SCALE GENOMIC DNA]</scope>
    <source>
        <strain evidence="8">KMS</strain>
    </source>
</reference>
<geneLocation type="plasmid" evidence="9">
    <name>pMKMS02</name>
</geneLocation>
<dbReference type="Pfam" id="PF02899">
    <property type="entry name" value="Phage_int_SAM_1"/>
    <property type="match status" value="1"/>
</dbReference>
<dbReference type="KEGG" id="mkm:Mkms_1704"/>
<dbReference type="PANTHER" id="PTHR30349:SF41">
    <property type="entry name" value="INTEGRASE_RECOMBINASE PROTEIN MJ0367-RELATED"/>
    <property type="match status" value="1"/>
</dbReference>
<evidence type="ECO:0000259" key="6">
    <source>
        <dbReference type="PROSITE" id="PS51898"/>
    </source>
</evidence>
<dbReference type="InterPro" id="IPR050090">
    <property type="entry name" value="Tyrosine_recombinase_XerCD"/>
</dbReference>
<dbReference type="PROSITE" id="PS51900">
    <property type="entry name" value="CB"/>
    <property type="match status" value="1"/>
</dbReference>
<dbReference type="GO" id="GO:0003677">
    <property type="term" value="F:DNA binding"/>
    <property type="evidence" value="ECO:0007669"/>
    <property type="project" value="UniProtKB-UniRule"/>
</dbReference>
<dbReference type="InterPro" id="IPR013762">
    <property type="entry name" value="Integrase-like_cat_sf"/>
</dbReference>
<evidence type="ECO:0000256" key="4">
    <source>
        <dbReference type="ARBA" id="ARBA00023172"/>
    </source>
</evidence>
<keyword evidence="4" id="KW-0233">DNA recombination</keyword>
<feature type="domain" description="Tyr recombinase" evidence="6">
    <location>
        <begin position="165"/>
        <end position="351"/>
    </location>
</feature>
<dbReference type="SUPFAM" id="SSF56349">
    <property type="entry name" value="DNA breaking-rejoining enzymes"/>
    <property type="match status" value="1"/>
</dbReference>
<dbReference type="EMBL" id="CP000518">
    <property type="protein sequence ID" value="ABL90907.1"/>
    <property type="molecule type" value="Genomic_DNA"/>
</dbReference>
<organism evidence="8">
    <name type="scientific">Mycobacterium sp. (strain KMS)</name>
    <dbReference type="NCBI Taxonomy" id="189918"/>
    <lineage>
        <taxon>Bacteria</taxon>
        <taxon>Bacillati</taxon>
        <taxon>Actinomycetota</taxon>
        <taxon>Actinomycetes</taxon>
        <taxon>Mycobacteriales</taxon>
        <taxon>Mycobacteriaceae</taxon>
        <taxon>Mycobacterium</taxon>
    </lineage>
</organism>
<proteinExistence type="inferred from homology"/>
<feature type="domain" description="Core-binding (CB)" evidence="7">
    <location>
        <begin position="18"/>
        <end position="118"/>
    </location>
</feature>
<dbReference type="InterPro" id="IPR004107">
    <property type="entry name" value="Integrase_SAM-like_N"/>
</dbReference>
<dbReference type="Pfam" id="PF00589">
    <property type="entry name" value="Phage_integrase"/>
    <property type="match status" value="1"/>
</dbReference>
<dbReference type="InterPro" id="IPR002104">
    <property type="entry name" value="Integrase_catalytic"/>
</dbReference>
<dbReference type="KEGG" id="mkm:Mkms_5980"/>
<dbReference type="Gene3D" id="1.10.443.10">
    <property type="entry name" value="Intergrase catalytic core"/>
    <property type="match status" value="1"/>
</dbReference>
<evidence type="ECO:0000313" key="9">
    <source>
        <dbReference type="EMBL" id="ABL95154.1"/>
    </source>
</evidence>
<dbReference type="GO" id="GO:0006310">
    <property type="term" value="P:DNA recombination"/>
    <property type="evidence" value="ECO:0007669"/>
    <property type="project" value="UniProtKB-KW"/>
</dbReference>
<dbReference type="HOGENOM" id="CLU_027562_9_6_11"/>
<keyword evidence="2" id="KW-0229">DNA integration</keyword>
<dbReference type="PROSITE" id="PS51898">
    <property type="entry name" value="TYR_RECOMBINASE"/>
    <property type="match status" value="1"/>
</dbReference>
<protein>
    <submittedName>
        <fullName evidence="8">Phage integrase family protein</fullName>
    </submittedName>
</protein>
<evidence type="ECO:0000256" key="3">
    <source>
        <dbReference type="ARBA" id="ARBA00023125"/>
    </source>
</evidence>
<comment type="similarity">
    <text evidence="1">Belongs to the 'phage' integrase family.</text>
</comment>
<dbReference type="InterPro" id="IPR044068">
    <property type="entry name" value="CB"/>
</dbReference>
<keyword evidence="3 5" id="KW-0238">DNA-binding</keyword>
<dbReference type="EMBL" id="CP000520">
    <property type="protein sequence ID" value="ABL95154.1"/>
    <property type="molecule type" value="Genomic_DNA"/>
</dbReference>
<dbReference type="GO" id="GO:0015074">
    <property type="term" value="P:DNA integration"/>
    <property type="evidence" value="ECO:0007669"/>
    <property type="project" value="UniProtKB-KW"/>
</dbReference>
<dbReference type="Gene3D" id="1.10.150.130">
    <property type="match status" value="1"/>
</dbReference>
<evidence type="ECO:0000256" key="1">
    <source>
        <dbReference type="ARBA" id="ARBA00008857"/>
    </source>
</evidence>
<keyword evidence="9" id="KW-0614">Plasmid</keyword>
<name>A1UDJ9_MYCSK</name>
<dbReference type="STRING" id="189918.Mkms_1704"/>